<feature type="region of interest" description="Disordered" evidence="1">
    <location>
        <begin position="1"/>
        <end position="54"/>
    </location>
</feature>
<organism evidence="2 3">
    <name type="scientific">Plasmopara halstedii</name>
    <name type="common">Downy mildew of sunflower</name>
    <dbReference type="NCBI Taxonomy" id="4781"/>
    <lineage>
        <taxon>Eukaryota</taxon>
        <taxon>Sar</taxon>
        <taxon>Stramenopiles</taxon>
        <taxon>Oomycota</taxon>
        <taxon>Peronosporomycetes</taxon>
        <taxon>Peronosporales</taxon>
        <taxon>Peronosporaceae</taxon>
        <taxon>Plasmopara</taxon>
    </lineage>
</organism>
<feature type="compositionally biased region" description="Low complexity" evidence="1">
    <location>
        <begin position="39"/>
        <end position="54"/>
    </location>
</feature>
<protein>
    <submittedName>
        <fullName evidence="2">Uncharacterized protein</fullName>
    </submittedName>
</protein>
<keyword evidence="3" id="KW-1185">Reference proteome</keyword>
<evidence type="ECO:0000313" key="3">
    <source>
        <dbReference type="Proteomes" id="UP000054928"/>
    </source>
</evidence>
<accession>A0A0P1AW31</accession>
<dbReference type="AlphaFoldDB" id="A0A0P1AW31"/>
<dbReference type="EMBL" id="CCYD01001336">
    <property type="protein sequence ID" value="CEG44833.1"/>
    <property type="molecule type" value="Genomic_DNA"/>
</dbReference>
<dbReference type="Proteomes" id="UP000054928">
    <property type="component" value="Unassembled WGS sequence"/>
</dbReference>
<evidence type="ECO:0000313" key="2">
    <source>
        <dbReference type="EMBL" id="CEG44833.1"/>
    </source>
</evidence>
<reference evidence="3" key="1">
    <citation type="submission" date="2014-09" db="EMBL/GenBank/DDBJ databases">
        <authorList>
            <person name="Sharma Rahul"/>
            <person name="Thines Marco"/>
        </authorList>
    </citation>
    <scope>NUCLEOTIDE SEQUENCE [LARGE SCALE GENOMIC DNA]</scope>
</reference>
<name>A0A0P1AW31_PLAHL</name>
<dbReference type="GeneID" id="36396220"/>
<feature type="compositionally biased region" description="Polar residues" evidence="1">
    <location>
        <begin position="1"/>
        <end position="10"/>
    </location>
</feature>
<sequence>MNMTLGNSHSISERSLAGGNPPHGSDDSAALSLRGNDELTTSSSGSTQTLSQRR</sequence>
<dbReference type="RefSeq" id="XP_024581202.1">
    <property type="nucleotide sequence ID" value="XM_024730978.1"/>
</dbReference>
<proteinExistence type="predicted"/>
<evidence type="ECO:0000256" key="1">
    <source>
        <dbReference type="SAM" id="MobiDB-lite"/>
    </source>
</evidence>